<keyword evidence="5" id="KW-0539">Nucleus</keyword>
<dbReference type="Proteomes" id="UP001148299">
    <property type="component" value="Unassembled WGS sequence"/>
</dbReference>
<comment type="similarity">
    <text evidence="2">Belongs to the SMN family.</text>
</comment>
<reference evidence="8" key="1">
    <citation type="submission" date="2022-12" db="EMBL/GenBank/DDBJ databases">
        <authorList>
            <person name="Petersen C."/>
        </authorList>
    </citation>
    <scope>NUCLEOTIDE SEQUENCE</scope>
    <source>
        <strain evidence="8">IBT 35675</strain>
    </source>
</reference>
<evidence type="ECO:0000256" key="1">
    <source>
        <dbReference type="ARBA" id="ARBA00004123"/>
    </source>
</evidence>
<organism evidence="8 9">
    <name type="scientific">Penicillium brevicompactum</name>
    <dbReference type="NCBI Taxonomy" id="5074"/>
    <lineage>
        <taxon>Eukaryota</taxon>
        <taxon>Fungi</taxon>
        <taxon>Dikarya</taxon>
        <taxon>Ascomycota</taxon>
        <taxon>Pezizomycotina</taxon>
        <taxon>Eurotiomycetes</taxon>
        <taxon>Eurotiomycetidae</taxon>
        <taxon>Eurotiales</taxon>
        <taxon>Aspergillaceae</taxon>
        <taxon>Penicillium</taxon>
    </lineage>
</organism>
<feature type="region of interest" description="Disordered" evidence="6">
    <location>
        <begin position="76"/>
        <end position="97"/>
    </location>
</feature>
<dbReference type="EMBL" id="JAPZBR010000005">
    <property type="protein sequence ID" value="KAJ5353569.1"/>
    <property type="molecule type" value="Genomic_DNA"/>
</dbReference>
<dbReference type="CDD" id="cd22851">
    <property type="entry name" value="SMN_N"/>
    <property type="match status" value="1"/>
</dbReference>
<dbReference type="AlphaFoldDB" id="A0A9W9R7F6"/>
<dbReference type="InterPro" id="IPR047313">
    <property type="entry name" value="SMN_C"/>
</dbReference>
<evidence type="ECO:0000256" key="5">
    <source>
        <dbReference type="ARBA" id="ARBA00023242"/>
    </source>
</evidence>
<evidence type="ECO:0000256" key="3">
    <source>
        <dbReference type="ARBA" id="ARBA00022664"/>
    </source>
</evidence>
<evidence type="ECO:0000313" key="8">
    <source>
        <dbReference type="EMBL" id="KAJ5353569.1"/>
    </source>
</evidence>
<evidence type="ECO:0000313" key="9">
    <source>
        <dbReference type="Proteomes" id="UP001148299"/>
    </source>
</evidence>
<dbReference type="InterPro" id="IPR049481">
    <property type="entry name" value="SMN_G2-BD"/>
</dbReference>
<evidence type="ECO:0000256" key="6">
    <source>
        <dbReference type="SAM" id="MobiDB-lite"/>
    </source>
</evidence>
<dbReference type="Pfam" id="PF20636">
    <property type="entry name" value="SMN_G2-BD"/>
    <property type="match status" value="1"/>
</dbReference>
<evidence type="ECO:0000259" key="7">
    <source>
        <dbReference type="Pfam" id="PF20636"/>
    </source>
</evidence>
<dbReference type="InterPro" id="IPR040424">
    <property type="entry name" value="Smn1"/>
</dbReference>
<dbReference type="CDD" id="cd22852">
    <property type="entry name" value="SMN_C"/>
    <property type="match status" value="1"/>
</dbReference>
<keyword evidence="3" id="KW-0507">mRNA processing</keyword>
<keyword evidence="4" id="KW-0508">mRNA splicing</keyword>
<dbReference type="GO" id="GO:0006397">
    <property type="term" value="P:mRNA processing"/>
    <property type="evidence" value="ECO:0007669"/>
    <property type="project" value="UniProtKB-KW"/>
</dbReference>
<protein>
    <submittedName>
        <fullName evidence="8">Survival motor neuron</fullName>
    </submittedName>
</protein>
<reference evidence="8" key="2">
    <citation type="journal article" date="2023" name="IMA Fungus">
        <title>Comparative genomic study of the Penicillium genus elucidates a diverse pangenome and 15 lateral gene transfer events.</title>
        <authorList>
            <person name="Petersen C."/>
            <person name="Sorensen T."/>
            <person name="Nielsen M.R."/>
            <person name="Sondergaard T.E."/>
            <person name="Sorensen J.L."/>
            <person name="Fitzpatrick D.A."/>
            <person name="Frisvad J.C."/>
            <person name="Nielsen K.L."/>
        </authorList>
    </citation>
    <scope>NUCLEOTIDE SEQUENCE</scope>
    <source>
        <strain evidence="8">IBT 35675</strain>
    </source>
</reference>
<dbReference type="GO" id="GO:0008380">
    <property type="term" value="P:RNA splicing"/>
    <property type="evidence" value="ECO:0007669"/>
    <property type="project" value="UniProtKB-KW"/>
</dbReference>
<accession>A0A9W9R7F6</accession>
<sequence length="178" mass="19711">MDRAQIFIYSNLLLHVTSTDMGKKKNVSMTHEEIWDDSALMQSWDDAVEEYQQYHSIHAKGENVEEVLKAAEESGSVVEGESFEESVNDPAEDDATNVESEDLAMVIDETTSEAAPQTSQPVSTPSAEVPTAALPMPLPLMANVKDEAMKNLMMSWYYAGYYTGLHEGQQQASQGKNQ</sequence>
<proteinExistence type="inferred from homology"/>
<dbReference type="PANTHER" id="PTHR39267:SF1">
    <property type="entry name" value="SURVIVAL MOTOR NEURON PROTEIN"/>
    <property type="match status" value="1"/>
</dbReference>
<comment type="subcellular location">
    <subcellularLocation>
        <location evidence="1">Nucleus</location>
    </subcellularLocation>
</comment>
<feature type="region of interest" description="Disordered" evidence="6">
    <location>
        <begin position="111"/>
        <end position="130"/>
    </location>
</feature>
<dbReference type="PANTHER" id="PTHR39267">
    <property type="entry name" value="SURVIVAL MOTOR NEURON-LIKE PROTEIN 1"/>
    <property type="match status" value="1"/>
</dbReference>
<keyword evidence="9" id="KW-1185">Reference proteome</keyword>
<feature type="domain" description="Survival Motor Neuron Gemin2-binding" evidence="7">
    <location>
        <begin position="32"/>
        <end position="55"/>
    </location>
</feature>
<dbReference type="Pfam" id="PF20635">
    <property type="entry name" value="SMN_YG-box"/>
    <property type="match status" value="1"/>
</dbReference>
<feature type="compositionally biased region" description="Acidic residues" evidence="6">
    <location>
        <begin position="81"/>
        <end position="97"/>
    </location>
</feature>
<dbReference type="GO" id="GO:0005634">
    <property type="term" value="C:nucleus"/>
    <property type="evidence" value="ECO:0007669"/>
    <property type="project" value="UniProtKB-SubCell"/>
</dbReference>
<evidence type="ECO:0000256" key="2">
    <source>
        <dbReference type="ARBA" id="ARBA00005371"/>
    </source>
</evidence>
<feature type="compositionally biased region" description="Polar residues" evidence="6">
    <location>
        <begin position="112"/>
        <end position="126"/>
    </location>
</feature>
<name>A0A9W9R7F6_PENBR</name>
<evidence type="ECO:0000256" key="4">
    <source>
        <dbReference type="ARBA" id="ARBA00023187"/>
    </source>
</evidence>
<gene>
    <name evidence="8" type="ORF">N7541_006133</name>
</gene>
<comment type="caution">
    <text evidence="8">The sequence shown here is derived from an EMBL/GenBank/DDBJ whole genome shotgun (WGS) entry which is preliminary data.</text>
</comment>